<dbReference type="Gene3D" id="3.20.120.10">
    <property type="entry name" value="Hydrophobin"/>
    <property type="match status" value="1"/>
</dbReference>
<dbReference type="CDD" id="cd23508">
    <property type="entry name" value="hydrophobin_II"/>
    <property type="match status" value="1"/>
</dbReference>
<dbReference type="Pfam" id="PF06766">
    <property type="entry name" value="Hydrophobin_2"/>
    <property type="match status" value="1"/>
</dbReference>
<comment type="caution">
    <text evidence="5">The sequence shown here is derived from an EMBL/GenBank/DDBJ whole genome shotgun (WGS) entry which is preliminary data.</text>
</comment>
<evidence type="ECO:0000256" key="2">
    <source>
        <dbReference type="ARBA" id="ARBA00009576"/>
    </source>
</evidence>
<evidence type="ECO:0000313" key="5">
    <source>
        <dbReference type="EMBL" id="KAK5991498.1"/>
    </source>
</evidence>
<evidence type="ECO:0000256" key="4">
    <source>
        <dbReference type="SAM" id="SignalP"/>
    </source>
</evidence>
<dbReference type="PANTHER" id="PTHR42341:SF1">
    <property type="entry name" value="HYDROPHOBIN"/>
    <property type="match status" value="1"/>
</dbReference>
<keyword evidence="4" id="KW-0732">Signal</keyword>
<organism evidence="5 6">
    <name type="scientific">Cladobotryum mycophilum</name>
    <dbReference type="NCBI Taxonomy" id="491253"/>
    <lineage>
        <taxon>Eukaryota</taxon>
        <taxon>Fungi</taxon>
        <taxon>Dikarya</taxon>
        <taxon>Ascomycota</taxon>
        <taxon>Pezizomycotina</taxon>
        <taxon>Sordariomycetes</taxon>
        <taxon>Hypocreomycetidae</taxon>
        <taxon>Hypocreales</taxon>
        <taxon>Hypocreaceae</taxon>
        <taxon>Cladobotryum</taxon>
    </lineage>
</organism>
<dbReference type="Proteomes" id="UP001338125">
    <property type="component" value="Unassembled WGS sequence"/>
</dbReference>
<comment type="subcellular location">
    <subcellularLocation>
        <location evidence="1">Cell envelope</location>
    </subcellularLocation>
</comment>
<feature type="signal peptide" evidence="4">
    <location>
        <begin position="1"/>
        <end position="17"/>
    </location>
</feature>
<evidence type="ECO:0000313" key="6">
    <source>
        <dbReference type="Proteomes" id="UP001338125"/>
    </source>
</evidence>
<evidence type="ECO:0000256" key="3">
    <source>
        <dbReference type="ARBA" id="ARBA00023157"/>
    </source>
</evidence>
<dbReference type="InterPro" id="IPR036686">
    <property type="entry name" value="Class_II_Hydrophobin_sf"/>
</dbReference>
<evidence type="ECO:0000256" key="1">
    <source>
        <dbReference type="ARBA" id="ARBA00004196"/>
    </source>
</evidence>
<keyword evidence="6" id="KW-1185">Reference proteome</keyword>
<proteinExistence type="inferred from homology"/>
<reference evidence="5 6" key="1">
    <citation type="submission" date="2024-01" db="EMBL/GenBank/DDBJ databases">
        <title>Complete genome of Cladobotryum mycophilum ATHUM6906.</title>
        <authorList>
            <person name="Christinaki A.C."/>
            <person name="Myridakis A.I."/>
            <person name="Kouvelis V.N."/>
        </authorList>
    </citation>
    <scope>NUCLEOTIDE SEQUENCE [LARGE SCALE GENOMIC DNA]</scope>
    <source>
        <strain evidence="5 6">ATHUM6906</strain>
    </source>
</reference>
<feature type="chain" id="PRO_5045634833" evidence="4">
    <location>
        <begin position="18"/>
        <end position="106"/>
    </location>
</feature>
<comment type="similarity">
    <text evidence="2">Belongs to the cerato-ulmin hydrophobin family.</text>
</comment>
<dbReference type="EMBL" id="JAVFKD010000014">
    <property type="protein sequence ID" value="KAK5991498.1"/>
    <property type="molecule type" value="Genomic_DNA"/>
</dbReference>
<keyword evidence="3" id="KW-1015">Disulfide bond</keyword>
<accession>A0ABR0SH53</accession>
<dbReference type="SUPFAM" id="SSF101751">
    <property type="entry name" value="Hydrophobin II, HfbII"/>
    <property type="match status" value="1"/>
</dbReference>
<gene>
    <name evidence="5" type="ORF">PT974_09781</name>
</gene>
<protein>
    <submittedName>
        <fullName evidence="5">Cryparin</fullName>
    </submittedName>
</protein>
<dbReference type="InterPro" id="IPR010636">
    <property type="entry name" value="Class_II_hydrophobin"/>
</dbReference>
<name>A0ABR0SH53_9HYPO</name>
<sequence>MQFFTIIALFFAASASAAPATQSNELFVREEGQGNSFCPTGLYANPQCCKVNALGVASLDCVNPPEGPNKCKSFQAVCAKISRQPQCCVLPVAGQAVLCQKPVGAK</sequence>
<dbReference type="PANTHER" id="PTHR42341">
    <property type="entry name" value="HYDROPHOBIN"/>
    <property type="match status" value="1"/>
</dbReference>